<keyword evidence="4" id="KW-0547">Nucleotide-binding</keyword>
<dbReference type="NCBIfam" id="TIGR02538">
    <property type="entry name" value="type_IV_pilB"/>
    <property type="match status" value="1"/>
</dbReference>
<dbReference type="GO" id="GO:0005737">
    <property type="term" value="C:cytoplasm"/>
    <property type="evidence" value="ECO:0007669"/>
    <property type="project" value="UniProtKB-SubCell"/>
</dbReference>
<dbReference type="GO" id="GO:0005524">
    <property type="term" value="F:ATP binding"/>
    <property type="evidence" value="ECO:0007669"/>
    <property type="project" value="UniProtKB-KW"/>
</dbReference>
<dbReference type="Proteomes" id="UP000663281">
    <property type="component" value="Chromosome"/>
</dbReference>
<dbReference type="FunFam" id="3.30.450.90:FF:000001">
    <property type="entry name" value="Type II secretion system ATPase GspE"/>
    <property type="match status" value="1"/>
</dbReference>
<proteinExistence type="inferred from homology"/>
<evidence type="ECO:0000256" key="4">
    <source>
        <dbReference type="ARBA" id="ARBA00022741"/>
    </source>
</evidence>
<dbReference type="InterPro" id="IPR007831">
    <property type="entry name" value="T2SS_GspE_N"/>
</dbReference>
<gene>
    <name evidence="7" type="primary">pilB</name>
    <name evidence="7" type="ORF">JYB88_16395</name>
</gene>
<protein>
    <submittedName>
        <fullName evidence="7">Type IV-A pilus assembly ATPase PilB</fullName>
    </submittedName>
</protein>
<feature type="domain" description="Bacterial type II secretion system protein E" evidence="6">
    <location>
        <begin position="387"/>
        <end position="401"/>
    </location>
</feature>
<evidence type="ECO:0000256" key="5">
    <source>
        <dbReference type="ARBA" id="ARBA00022840"/>
    </source>
</evidence>
<reference evidence="7 8" key="1">
    <citation type="submission" date="2021-03" db="EMBL/GenBank/DDBJ databases">
        <title>Novel species identification of genus Shewanella.</title>
        <authorList>
            <person name="Liu G."/>
            <person name="Zhang Q."/>
        </authorList>
    </citation>
    <scope>NUCLEOTIDE SEQUENCE [LARGE SCALE GENOMIC DNA]</scope>
    <source>
        <strain evidence="7 8">FJAT-53726</strain>
    </source>
</reference>
<dbReference type="KEGG" id="scyp:JYB88_16395"/>
<dbReference type="CDD" id="cd01129">
    <property type="entry name" value="PulE-GspE-like"/>
    <property type="match status" value="1"/>
</dbReference>
<evidence type="ECO:0000313" key="8">
    <source>
        <dbReference type="Proteomes" id="UP000663281"/>
    </source>
</evidence>
<dbReference type="RefSeq" id="WP_207324809.1">
    <property type="nucleotide sequence ID" value="NZ_CP071504.1"/>
</dbReference>
<dbReference type="InterPro" id="IPR013374">
    <property type="entry name" value="ATPase_typ4_pilus-assembl_PilB"/>
</dbReference>
<dbReference type="InterPro" id="IPR001482">
    <property type="entry name" value="T2SS/T4SS_dom"/>
</dbReference>
<dbReference type="EMBL" id="CP071504">
    <property type="protein sequence ID" value="QSX29748.1"/>
    <property type="molecule type" value="Genomic_DNA"/>
</dbReference>
<evidence type="ECO:0000259" key="6">
    <source>
        <dbReference type="PROSITE" id="PS00662"/>
    </source>
</evidence>
<dbReference type="PROSITE" id="PS00662">
    <property type="entry name" value="T2SP_E"/>
    <property type="match status" value="1"/>
</dbReference>
<dbReference type="Gene3D" id="3.30.300.160">
    <property type="entry name" value="Type II secretion system, protein E, N-terminal domain"/>
    <property type="match status" value="1"/>
</dbReference>
<evidence type="ECO:0000256" key="1">
    <source>
        <dbReference type="ARBA" id="ARBA00004496"/>
    </source>
</evidence>
<dbReference type="SUPFAM" id="SSF52540">
    <property type="entry name" value="P-loop containing nucleoside triphosphate hydrolases"/>
    <property type="match status" value="1"/>
</dbReference>
<dbReference type="PANTHER" id="PTHR30258:SF1">
    <property type="entry name" value="PROTEIN TRANSPORT PROTEIN HOFB HOMOLOG"/>
    <property type="match status" value="1"/>
</dbReference>
<dbReference type="Gene3D" id="3.40.50.300">
    <property type="entry name" value="P-loop containing nucleotide triphosphate hydrolases"/>
    <property type="match status" value="1"/>
</dbReference>
<dbReference type="Pfam" id="PF00437">
    <property type="entry name" value="T2SSE"/>
    <property type="match status" value="1"/>
</dbReference>
<comment type="similarity">
    <text evidence="2">Belongs to the GSP E family.</text>
</comment>
<dbReference type="GO" id="GO:0009297">
    <property type="term" value="P:pilus assembly"/>
    <property type="evidence" value="ECO:0007669"/>
    <property type="project" value="InterPro"/>
</dbReference>
<dbReference type="SUPFAM" id="SSF160246">
    <property type="entry name" value="EspE N-terminal domain-like"/>
    <property type="match status" value="1"/>
</dbReference>
<evidence type="ECO:0000256" key="3">
    <source>
        <dbReference type="ARBA" id="ARBA00022490"/>
    </source>
</evidence>
<dbReference type="Pfam" id="PF05157">
    <property type="entry name" value="MshEN"/>
    <property type="match status" value="1"/>
</dbReference>
<accession>A0A975AL02</accession>
<keyword evidence="3" id="KW-0963">Cytoplasm</keyword>
<evidence type="ECO:0000313" key="7">
    <source>
        <dbReference type="EMBL" id="QSX29748.1"/>
    </source>
</evidence>
<evidence type="ECO:0000256" key="2">
    <source>
        <dbReference type="ARBA" id="ARBA00006611"/>
    </source>
</evidence>
<dbReference type="PANTHER" id="PTHR30258">
    <property type="entry name" value="TYPE II SECRETION SYSTEM PROTEIN GSPE-RELATED"/>
    <property type="match status" value="1"/>
</dbReference>
<keyword evidence="8" id="KW-1185">Reference proteome</keyword>
<dbReference type="FunFam" id="3.40.50.300:FF:000398">
    <property type="entry name" value="Type IV pilus assembly ATPase PilB"/>
    <property type="match status" value="1"/>
</dbReference>
<dbReference type="AlphaFoldDB" id="A0A975AL02"/>
<dbReference type="Gene3D" id="3.30.450.90">
    <property type="match status" value="1"/>
</dbReference>
<comment type="subcellular location">
    <subcellularLocation>
        <location evidence="1">Cytoplasm</location>
    </subcellularLocation>
</comment>
<keyword evidence="5" id="KW-0067">ATP-binding</keyword>
<name>A0A975AL02_9GAMM</name>
<dbReference type="GO" id="GO:0016887">
    <property type="term" value="F:ATP hydrolysis activity"/>
    <property type="evidence" value="ECO:0007669"/>
    <property type="project" value="InterPro"/>
</dbReference>
<dbReference type="InterPro" id="IPR027417">
    <property type="entry name" value="P-loop_NTPase"/>
</dbReference>
<organism evidence="7 8">
    <name type="scientific">Shewanella cyperi</name>
    <dbReference type="NCBI Taxonomy" id="2814292"/>
    <lineage>
        <taxon>Bacteria</taxon>
        <taxon>Pseudomonadati</taxon>
        <taxon>Pseudomonadota</taxon>
        <taxon>Gammaproteobacteria</taxon>
        <taxon>Alteromonadales</taxon>
        <taxon>Shewanellaceae</taxon>
        <taxon>Shewanella</taxon>
    </lineage>
</organism>
<sequence length="569" mass="62984">MPTTGLHLGLSTLFIRKGLLNEAEMAATIHKSRLAKQSLVTTLTTDKLISAREIAELCYEEYGTPLLDLTEFDLPSIPEEYLNKKLIEKHRCLPLFRRGNRLYIATSDPTNISALEDFQFSAGLHAEAILVEDDKLGKALEKILEEDISALDLGGLDEESLAGIEVTDTDRRQEDQQGDSSDDAPIVIYINKILTDAIRKGASDLHFEPYEKRYRIRFRIDGILHEVSEPPINLAGRISARLKVMSKLDIAERRVPQDGRIKMKLSRTKSIDFRVSTLPTLWGEKIVMRILDSSSAQLGIEKLGYEEDQKAAYMEMLAKPQGMILVTGPTGSGKTVSLYTGLNILNTEERNISTAEDPVEINLEGVNQVHINLKAGLTFASALRSFLRQDPDVVMVGEIRDLETAEIAIKAAQTGHLVLSTLHTNSAAETLTRLINMGVPGYNIASSVNLIIAQRLARRLCPECKEPEEIPEHELLRLGFSQEQINQGITLYKPCGCDLCSGGYKGRVGIYEVMKMSDEIARTIMEGGNSLQIASMAKSQGMRDLRQSGLLKATQGVTSIAEVNRVTSF</sequence>
<dbReference type="InterPro" id="IPR037257">
    <property type="entry name" value="T2SS_E_N_sf"/>
</dbReference>
<dbReference type="GO" id="GO:0005886">
    <property type="term" value="C:plasma membrane"/>
    <property type="evidence" value="ECO:0007669"/>
    <property type="project" value="TreeGrafter"/>
</dbReference>